<evidence type="ECO:0000256" key="5">
    <source>
        <dbReference type="ARBA" id="ARBA00022741"/>
    </source>
</evidence>
<dbReference type="EC" id="6.3.2.17" evidence="2"/>
<evidence type="ECO:0000259" key="11">
    <source>
        <dbReference type="Pfam" id="PF02875"/>
    </source>
</evidence>
<evidence type="ECO:0000313" key="13">
    <source>
        <dbReference type="EMBL" id="MCC2147843.1"/>
    </source>
</evidence>
<evidence type="ECO:0000256" key="3">
    <source>
        <dbReference type="ARBA" id="ARBA00022598"/>
    </source>
</evidence>
<feature type="domain" description="Mur ligase C-terminal" evidence="11">
    <location>
        <begin position="293"/>
        <end position="413"/>
    </location>
</feature>
<dbReference type="InterPro" id="IPR036565">
    <property type="entry name" value="Mur-like_cat_sf"/>
</dbReference>
<keyword evidence="5 10" id="KW-0547">Nucleotide-binding</keyword>
<dbReference type="Gene3D" id="3.90.190.20">
    <property type="entry name" value="Mur ligase, C-terminal domain"/>
    <property type="match status" value="1"/>
</dbReference>
<evidence type="ECO:0000256" key="10">
    <source>
        <dbReference type="PIRNR" id="PIRNR001563"/>
    </source>
</evidence>
<evidence type="ECO:0000256" key="2">
    <source>
        <dbReference type="ARBA" id="ARBA00013025"/>
    </source>
</evidence>
<dbReference type="PANTHER" id="PTHR11136:SF0">
    <property type="entry name" value="DIHYDROFOLATE SYNTHETASE-RELATED"/>
    <property type="match status" value="1"/>
</dbReference>
<dbReference type="SUPFAM" id="SSF53623">
    <property type="entry name" value="MurD-like peptide ligases, catalytic domain"/>
    <property type="match status" value="1"/>
</dbReference>
<dbReference type="InterPro" id="IPR018109">
    <property type="entry name" value="Folylpolyglutamate_synth_CS"/>
</dbReference>
<keyword evidence="3 10" id="KW-0436">Ligase</keyword>
<sequence length="431" mass="47796">MNYEEARAYLDDAARYGSVLGLDTMKELLARLGNPQDDLKFIHIGGTNGKGSVLSYLSAVLKEAGYRVGRYISPTLFSYRERIQVNEIYIKKDALARLTTQIQSCADEMVRDGASHPTAFEIETALCFLYFREEKCDLVVLEVGMGGATDATNVIKTTVLEVLASISMDHMGFLGDTLAEIAACKAGIIKPDTTVVSMRQQPEAMEVIRQVCQRQKADLRIADAANATDIVYGCEEQYFSYGGYDSLEIHLAGSYQIANAVLAVEAVKALIDLGYAISEEALRSGLQKASWKGRFTVLQREPYFIIDGAHNRDGAKVLADSVRQYFPKKRLHYIMGVFKDKEYETIIDQMSAFDADVITVETPGNPRALPAEELAEAWKKKKADVTFEKKIENAVRKSLEKAKKDDVILAFGSLSFLGEIVKALDTIRSEV</sequence>
<comment type="similarity">
    <text evidence="1 10">Belongs to the folylpolyglutamate synthase family.</text>
</comment>
<feature type="domain" description="Mur ligase central" evidence="12">
    <location>
        <begin position="44"/>
        <end position="266"/>
    </location>
</feature>
<evidence type="ECO:0000256" key="7">
    <source>
        <dbReference type="ARBA" id="ARBA00022842"/>
    </source>
</evidence>
<dbReference type="Proteomes" id="UP001299235">
    <property type="component" value="Unassembled WGS sequence"/>
</dbReference>
<dbReference type="NCBIfam" id="TIGR01499">
    <property type="entry name" value="folC"/>
    <property type="match status" value="1"/>
</dbReference>
<dbReference type="InterPro" id="IPR004101">
    <property type="entry name" value="Mur_ligase_C"/>
</dbReference>
<evidence type="ECO:0000259" key="12">
    <source>
        <dbReference type="Pfam" id="PF08245"/>
    </source>
</evidence>
<dbReference type="SUPFAM" id="SSF53244">
    <property type="entry name" value="MurD-like peptide ligases, peptide-binding domain"/>
    <property type="match status" value="1"/>
</dbReference>
<dbReference type="PANTHER" id="PTHR11136">
    <property type="entry name" value="FOLYLPOLYGLUTAMATE SYNTHASE-RELATED"/>
    <property type="match status" value="1"/>
</dbReference>
<dbReference type="EMBL" id="JAJEQE010000002">
    <property type="protein sequence ID" value="MCC2147843.1"/>
    <property type="molecule type" value="Genomic_DNA"/>
</dbReference>
<comment type="catalytic activity">
    <reaction evidence="9">
        <text>(6S)-5,6,7,8-tetrahydrofolyl-(gamma-L-Glu)(n) + L-glutamate + ATP = (6S)-5,6,7,8-tetrahydrofolyl-(gamma-L-Glu)(n+1) + ADP + phosphate + H(+)</text>
        <dbReference type="Rhea" id="RHEA:10580"/>
        <dbReference type="Rhea" id="RHEA-COMP:14738"/>
        <dbReference type="Rhea" id="RHEA-COMP:14740"/>
        <dbReference type="ChEBI" id="CHEBI:15378"/>
        <dbReference type="ChEBI" id="CHEBI:29985"/>
        <dbReference type="ChEBI" id="CHEBI:30616"/>
        <dbReference type="ChEBI" id="CHEBI:43474"/>
        <dbReference type="ChEBI" id="CHEBI:141005"/>
        <dbReference type="ChEBI" id="CHEBI:456216"/>
        <dbReference type="EC" id="6.3.2.17"/>
    </reaction>
</comment>
<reference evidence="13 14" key="1">
    <citation type="submission" date="2021-10" db="EMBL/GenBank/DDBJ databases">
        <title>Anaerobic single-cell dispensing facilitates the cultivation of human gut bacteria.</title>
        <authorList>
            <person name="Afrizal A."/>
        </authorList>
    </citation>
    <scope>NUCLEOTIDE SEQUENCE [LARGE SCALE GENOMIC DNA]</scope>
    <source>
        <strain evidence="13 14">CLA-AA-H246</strain>
    </source>
</reference>
<organism evidence="13 14">
    <name type="scientific">Hominisplanchenecus faecis</name>
    <dbReference type="NCBI Taxonomy" id="2885351"/>
    <lineage>
        <taxon>Bacteria</taxon>
        <taxon>Bacillati</taxon>
        <taxon>Bacillota</taxon>
        <taxon>Clostridia</taxon>
        <taxon>Lachnospirales</taxon>
        <taxon>Lachnospiraceae</taxon>
        <taxon>Hominisplanchenecus</taxon>
    </lineage>
</organism>
<name>A0ABS8ESN2_9FIRM</name>
<dbReference type="Pfam" id="PF08245">
    <property type="entry name" value="Mur_ligase_M"/>
    <property type="match status" value="1"/>
</dbReference>
<accession>A0ABS8ESN2</accession>
<dbReference type="PROSITE" id="PS01012">
    <property type="entry name" value="FOLYLPOLYGLU_SYNT_2"/>
    <property type="match status" value="1"/>
</dbReference>
<keyword evidence="14" id="KW-1185">Reference proteome</keyword>
<dbReference type="Gene3D" id="3.40.1190.10">
    <property type="entry name" value="Mur-like, catalytic domain"/>
    <property type="match status" value="1"/>
</dbReference>
<protein>
    <recommendedName>
        <fullName evidence="2">tetrahydrofolate synthase</fullName>
        <ecNumber evidence="2">6.3.2.17</ecNumber>
    </recommendedName>
    <alternativeName>
        <fullName evidence="8">Tetrahydrofolylpolyglutamate synthase</fullName>
    </alternativeName>
</protein>
<dbReference type="Pfam" id="PF02875">
    <property type="entry name" value="Mur_ligase_C"/>
    <property type="match status" value="1"/>
</dbReference>
<dbReference type="PIRSF" id="PIRSF001563">
    <property type="entry name" value="Folylpolyglu_synth"/>
    <property type="match status" value="1"/>
</dbReference>
<dbReference type="InterPro" id="IPR013221">
    <property type="entry name" value="Mur_ligase_cen"/>
</dbReference>
<keyword evidence="7" id="KW-0460">Magnesium</keyword>
<evidence type="ECO:0000256" key="6">
    <source>
        <dbReference type="ARBA" id="ARBA00022840"/>
    </source>
</evidence>
<keyword evidence="6 10" id="KW-0067">ATP-binding</keyword>
<dbReference type="InterPro" id="IPR001645">
    <property type="entry name" value="Folylpolyglutamate_synth"/>
</dbReference>
<dbReference type="InterPro" id="IPR036615">
    <property type="entry name" value="Mur_ligase_C_dom_sf"/>
</dbReference>
<gene>
    <name evidence="13" type="ORF">LKD42_01025</name>
</gene>
<evidence type="ECO:0000256" key="8">
    <source>
        <dbReference type="ARBA" id="ARBA00030592"/>
    </source>
</evidence>
<comment type="caution">
    <text evidence="13">The sequence shown here is derived from an EMBL/GenBank/DDBJ whole genome shotgun (WGS) entry which is preliminary data.</text>
</comment>
<evidence type="ECO:0000256" key="1">
    <source>
        <dbReference type="ARBA" id="ARBA00008276"/>
    </source>
</evidence>
<evidence type="ECO:0000256" key="9">
    <source>
        <dbReference type="ARBA" id="ARBA00047493"/>
    </source>
</evidence>
<evidence type="ECO:0000313" key="14">
    <source>
        <dbReference type="Proteomes" id="UP001299235"/>
    </source>
</evidence>
<proteinExistence type="inferred from homology"/>
<keyword evidence="4" id="KW-0479">Metal-binding</keyword>
<evidence type="ECO:0000256" key="4">
    <source>
        <dbReference type="ARBA" id="ARBA00022723"/>
    </source>
</evidence>